<evidence type="ECO:0000313" key="4">
    <source>
        <dbReference type="Proteomes" id="UP001189429"/>
    </source>
</evidence>
<feature type="transmembrane region" description="Helical" evidence="2">
    <location>
        <begin position="194"/>
        <end position="220"/>
    </location>
</feature>
<dbReference type="Pfam" id="PF04087">
    <property type="entry name" value="DUF389"/>
    <property type="match status" value="1"/>
</dbReference>
<protein>
    <recommendedName>
        <fullName evidence="5">Transmembrane protein</fullName>
    </recommendedName>
</protein>
<comment type="caution">
    <text evidence="3">The sequence shown here is derived from an EMBL/GenBank/DDBJ whole genome shotgun (WGS) entry which is preliminary data.</text>
</comment>
<feature type="region of interest" description="Disordered" evidence="1">
    <location>
        <begin position="24"/>
        <end position="55"/>
    </location>
</feature>
<sequence length="375" mass="40870">RSSRRTASAPSTWLTYCPAPTRCRGSGGRTRTRCSAPSSRAAGTGSPPWRSTTTSSAQASSASTMYFWDHRIFGVLHCLHRLAWRQHRQHYCFFFRLAVDEHDIGVYVGHCHRRHFPFLPGCTEYGIWRLPGVVQRRDDCAADLHPQGRGGPPDAQPPRGHGVYSFISINSQQIRALSGVSTALGQSSGISSTLTGVTVAASLLPPLVNSGLCTVFGLVYPGMRTKDDHTLHSIALVSFFMYFVTVVFVMVFCYLTFKFKHVGGSSFRIQSENRLTIRERAMSTLQSMSFFGRGSRASVPNPAASPSAESQSLHRPRSEMGTELISASRGGSFADDAKDRKVGSVRLPAHARTGRGRPGKFAAVTVQPAAESSSN</sequence>
<reference evidence="3" key="1">
    <citation type="submission" date="2023-10" db="EMBL/GenBank/DDBJ databases">
        <authorList>
            <person name="Chen Y."/>
            <person name="Shah S."/>
            <person name="Dougan E. K."/>
            <person name="Thang M."/>
            <person name="Chan C."/>
        </authorList>
    </citation>
    <scope>NUCLEOTIDE SEQUENCE [LARGE SCALE GENOMIC DNA]</scope>
</reference>
<dbReference type="Proteomes" id="UP001189429">
    <property type="component" value="Unassembled WGS sequence"/>
</dbReference>
<evidence type="ECO:0008006" key="5">
    <source>
        <dbReference type="Google" id="ProtNLM"/>
    </source>
</evidence>
<keyword evidence="2" id="KW-0472">Membrane</keyword>
<name>A0ABN9TSZ5_9DINO</name>
<dbReference type="EMBL" id="CAUYUJ010014967">
    <property type="protein sequence ID" value="CAK0848326.1"/>
    <property type="molecule type" value="Genomic_DNA"/>
</dbReference>
<dbReference type="InterPro" id="IPR005240">
    <property type="entry name" value="DUF389"/>
</dbReference>
<proteinExistence type="predicted"/>
<feature type="region of interest" description="Disordered" evidence="1">
    <location>
        <begin position="294"/>
        <end position="375"/>
    </location>
</feature>
<keyword evidence="2" id="KW-0812">Transmembrane</keyword>
<gene>
    <name evidence="3" type="ORF">PCOR1329_LOCUS41284</name>
</gene>
<feature type="non-terminal residue" evidence="3">
    <location>
        <position position="1"/>
    </location>
</feature>
<feature type="compositionally biased region" description="Low complexity" evidence="1">
    <location>
        <begin position="295"/>
        <end position="311"/>
    </location>
</feature>
<evidence type="ECO:0000256" key="2">
    <source>
        <dbReference type="SAM" id="Phobius"/>
    </source>
</evidence>
<evidence type="ECO:0000313" key="3">
    <source>
        <dbReference type="EMBL" id="CAK0848326.1"/>
    </source>
</evidence>
<dbReference type="PANTHER" id="PTHR20992:SF9">
    <property type="entry name" value="AT15442P-RELATED"/>
    <property type="match status" value="1"/>
</dbReference>
<dbReference type="PANTHER" id="PTHR20992">
    <property type="entry name" value="AT15442P-RELATED"/>
    <property type="match status" value="1"/>
</dbReference>
<keyword evidence="2" id="KW-1133">Transmembrane helix</keyword>
<organism evidence="3 4">
    <name type="scientific">Prorocentrum cordatum</name>
    <dbReference type="NCBI Taxonomy" id="2364126"/>
    <lineage>
        <taxon>Eukaryota</taxon>
        <taxon>Sar</taxon>
        <taxon>Alveolata</taxon>
        <taxon>Dinophyceae</taxon>
        <taxon>Prorocentrales</taxon>
        <taxon>Prorocentraceae</taxon>
        <taxon>Prorocentrum</taxon>
    </lineage>
</organism>
<accession>A0ABN9TSZ5</accession>
<feature type="transmembrane region" description="Helical" evidence="2">
    <location>
        <begin position="232"/>
        <end position="257"/>
    </location>
</feature>
<keyword evidence="4" id="KW-1185">Reference proteome</keyword>
<evidence type="ECO:0000256" key="1">
    <source>
        <dbReference type="SAM" id="MobiDB-lite"/>
    </source>
</evidence>